<keyword evidence="1" id="KW-0812">Transmembrane</keyword>
<sequence>MKNLHNKIKKYGIYTLVGLLFILLNMIPIQLAIASWQAPQPQAIFTLGGGIDREEFTAQFASAFPSLDIWVSSGVPSNLARPVYQNAGITDDRLHLDYRAIDTVTNFTTFVPEFQKRKIKHIYLITSDFHMARAKAIAILILGSQGITFTPIVVPTNEPKESMLRILRDSGRSILWIVTRCTGANLNPRYKSLLYASR</sequence>
<accession>A0A3S1AQX5</accession>
<dbReference type="OrthoDB" id="9782395at2"/>
<evidence type="ECO:0000313" key="3">
    <source>
        <dbReference type="EMBL" id="RUT07170.1"/>
    </source>
</evidence>
<evidence type="ECO:0000259" key="2">
    <source>
        <dbReference type="Pfam" id="PF02698"/>
    </source>
</evidence>
<reference evidence="3" key="1">
    <citation type="submission" date="2018-12" db="EMBL/GenBank/DDBJ databases">
        <authorList>
            <person name="Will S."/>
            <person name="Neumann-Schaal M."/>
            <person name="Henke P."/>
        </authorList>
    </citation>
    <scope>NUCLEOTIDE SEQUENCE</scope>
    <source>
        <strain evidence="3">PCC 7102</strain>
    </source>
</reference>
<feature type="transmembrane region" description="Helical" evidence="1">
    <location>
        <begin position="12"/>
        <end position="36"/>
    </location>
</feature>
<keyword evidence="4" id="KW-1185">Reference proteome</keyword>
<proteinExistence type="predicted"/>
<feature type="domain" description="DUF218" evidence="2">
    <location>
        <begin position="43"/>
        <end position="156"/>
    </location>
</feature>
<dbReference type="AlphaFoldDB" id="A0A3S1AQX5"/>
<protein>
    <recommendedName>
        <fullName evidence="2">DUF218 domain-containing protein</fullName>
    </recommendedName>
</protein>
<dbReference type="InterPro" id="IPR003848">
    <property type="entry name" value="DUF218"/>
</dbReference>
<evidence type="ECO:0000313" key="4">
    <source>
        <dbReference type="Proteomes" id="UP000271624"/>
    </source>
</evidence>
<dbReference type="Proteomes" id="UP000271624">
    <property type="component" value="Unassembled WGS sequence"/>
</dbReference>
<organism evidence="3 4">
    <name type="scientific">Dulcicalothrix desertica PCC 7102</name>
    <dbReference type="NCBI Taxonomy" id="232991"/>
    <lineage>
        <taxon>Bacteria</taxon>
        <taxon>Bacillati</taxon>
        <taxon>Cyanobacteriota</taxon>
        <taxon>Cyanophyceae</taxon>
        <taxon>Nostocales</taxon>
        <taxon>Calotrichaceae</taxon>
        <taxon>Dulcicalothrix</taxon>
    </lineage>
</organism>
<evidence type="ECO:0000256" key="1">
    <source>
        <dbReference type="SAM" id="Phobius"/>
    </source>
</evidence>
<dbReference type="EMBL" id="RSCL01000005">
    <property type="protein sequence ID" value="RUT07170.1"/>
    <property type="molecule type" value="Genomic_DNA"/>
</dbReference>
<dbReference type="Pfam" id="PF02698">
    <property type="entry name" value="DUF218"/>
    <property type="match status" value="1"/>
</dbReference>
<keyword evidence="1" id="KW-0472">Membrane</keyword>
<gene>
    <name evidence="3" type="ORF">DSM106972_024310</name>
</gene>
<name>A0A3S1AQX5_9CYAN</name>
<keyword evidence="1" id="KW-1133">Transmembrane helix</keyword>
<comment type="caution">
    <text evidence="3">The sequence shown here is derived from an EMBL/GenBank/DDBJ whole genome shotgun (WGS) entry which is preliminary data.</text>
</comment>
<dbReference type="CDD" id="cd06259">
    <property type="entry name" value="YdcF-like"/>
    <property type="match status" value="1"/>
</dbReference>
<reference evidence="3" key="2">
    <citation type="journal article" date="2019" name="Genome Biol. Evol.">
        <title>Day and night: Metabolic profiles and evolutionary relationships of six axenic non-marine cyanobacteria.</title>
        <authorList>
            <person name="Will S.E."/>
            <person name="Henke P."/>
            <person name="Boedeker C."/>
            <person name="Huang S."/>
            <person name="Brinkmann H."/>
            <person name="Rohde M."/>
            <person name="Jarek M."/>
            <person name="Friedl T."/>
            <person name="Seufert S."/>
            <person name="Schumacher M."/>
            <person name="Overmann J."/>
            <person name="Neumann-Schaal M."/>
            <person name="Petersen J."/>
        </authorList>
    </citation>
    <scope>NUCLEOTIDE SEQUENCE [LARGE SCALE GENOMIC DNA]</scope>
    <source>
        <strain evidence="3">PCC 7102</strain>
    </source>
</reference>